<gene>
    <name evidence="8" type="primary">LOC108072770</name>
</gene>
<dbReference type="InterPro" id="IPR000994">
    <property type="entry name" value="Pept_M24"/>
</dbReference>
<keyword evidence="5" id="KW-0464">Manganese</keyword>
<dbReference type="GO" id="GO:0030145">
    <property type="term" value="F:manganese ion binding"/>
    <property type="evidence" value="ECO:0007669"/>
    <property type="project" value="InterPro"/>
</dbReference>
<dbReference type="SUPFAM" id="SSF55920">
    <property type="entry name" value="Creatinase/aminopeptidase"/>
    <property type="match status" value="1"/>
</dbReference>
<comment type="similarity">
    <text evidence="2">Belongs to the peptidase M24B family.</text>
</comment>
<organism evidence="7 8">
    <name type="scientific">Drosophila kikkawai</name>
    <name type="common">Fruit fly</name>
    <dbReference type="NCBI Taxonomy" id="30033"/>
    <lineage>
        <taxon>Eukaryota</taxon>
        <taxon>Metazoa</taxon>
        <taxon>Ecdysozoa</taxon>
        <taxon>Arthropoda</taxon>
        <taxon>Hexapoda</taxon>
        <taxon>Insecta</taxon>
        <taxon>Pterygota</taxon>
        <taxon>Neoptera</taxon>
        <taxon>Endopterygota</taxon>
        <taxon>Diptera</taxon>
        <taxon>Brachycera</taxon>
        <taxon>Muscomorpha</taxon>
        <taxon>Ephydroidea</taxon>
        <taxon>Drosophilidae</taxon>
        <taxon>Drosophila</taxon>
        <taxon>Sophophora</taxon>
    </lineage>
</organism>
<keyword evidence="4" id="KW-0378">Hydrolase</keyword>
<keyword evidence="3" id="KW-0479">Metal-binding</keyword>
<dbReference type="SMART" id="SM01011">
    <property type="entry name" value="AMP_N"/>
    <property type="match status" value="1"/>
</dbReference>
<dbReference type="InterPro" id="IPR007865">
    <property type="entry name" value="Aminopep_P_N"/>
</dbReference>
<accession>A0A6P4I6R0</accession>
<evidence type="ECO:0000313" key="7">
    <source>
        <dbReference type="Proteomes" id="UP001652661"/>
    </source>
</evidence>
<dbReference type="Pfam" id="PF05195">
    <property type="entry name" value="AMP_N"/>
    <property type="match status" value="1"/>
</dbReference>
<evidence type="ECO:0000256" key="3">
    <source>
        <dbReference type="ARBA" id="ARBA00022723"/>
    </source>
</evidence>
<comment type="cofactor">
    <cofactor evidence="1">
        <name>Mn(2+)</name>
        <dbReference type="ChEBI" id="CHEBI:29035"/>
    </cofactor>
</comment>
<dbReference type="RefSeq" id="XP_017019539.1">
    <property type="nucleotide sequence ID" value="XM_017164050.3"/>
</dbReference>
<reference evidence="8" key="1">
    <citation type="submission" date="2025-08" db="UniProtKB">
        <authorList>
            <consortium name="RefSeq"/>
        </authorList>
    </citation>
    <scope>IDENTIFICATION</scope>
    <source>
        <strain evidence="8">14028-0561.14</strain>
        <tissue evidence="8">Whole fly</tissue>
    </source>
</reference>
<evidence type="ECO:0000256" key="4">
    <source>
        <dbReference type="ARBA" id="ARBA00022801"/>
    </source>
</evidence>
<dbReference type="AlphaFoldDB" id="A0A6P4I6R0"/>
<dbReference type="InterPro" id="IPR029149">
    <property type="entry name" value="Creatin/AminoP/Spt16_N"/>
</dbReference>
<dbReference type="SUPFAM" id="SSF53092">
    <property type="entry name" value="Creatinase/prolidase N-terminal domain"/>
    <property type="match status" value="1"/>
</dbReference>
<proteinExistence type="inferred from homology"/>
<dbReference type="Pfam" id="PF00557">
    <property type="entry name" value="Peptidase_M24"/>
    <property type="match status" value="1"/>
</dbReference>
<keyword evidence="7" id="KW-1185">Reference proteome</keyword>
<feature type="domain" description="Aminopeptidase P N-terminal" evidence="6">
    <location>
        <begin position="107"/>
        <end position="227"/>
    </location>
</feature>
<dbReference type="GO" id="GO:0005739">
    <property type="term" value="C:mitochondrion"/>
    <property type="evidence" value="ECO:0007669"/>
    <property type="project" value="TreeGrafter"/>
</dbReference>
<evidence type="ECO:0000259" key="6">
    <source>
        <dbReference type="SMART" id="SM01011"/>
    </source>
</evidence>
<sequence length="545" mass="60483">MLRLTRNLKCLGFSAGVRCRCTALAEAQRSDVHLVLPTVLSSEFAKEIAPLSVPVLIDKYSHHAPGGQFATVAEYLHSDPKPSEALVPGEIDLHRAMTLDGFNAYMQAKAAFYEPRRKVLNFAHVLVVAGADFLRGCPFRQRSEFLYLCDCLRPGSALLLHRSRKQKTGALLFLTEKVDPELARVFSRMHHVDEVLPLDMLKKSLSWILKDQSPELWHTLEQSSEVSRMVSEVSEEANTPLSNPRYILQYTRTFKTDRELSVLRRANGIAAESMAEVIAYNLSHPHKCDPRGMAALFDFNCRRRHAHPDHPFSAKVACGSDGTGLWHMDAGCQYGGYHGGLVRSWPGSGRFTPPQKMLYSALLDIRRDLCALIEAAGDGGAVSTPQELHAAYLILLAGHLRELRILSNTKRSPAETVEAARKYNCTPVVVSHVGIEPQDTSGKLLGYPLAPRNVLSLRLSISIPDDCCEAYPEFRGILCQLGDTLYIRDDYTVEVLTAICPSKHHPAAGSVPASARWLDYPQKRETARTEGPNEICGNASHFHNV</sequence>
<dbReference type="InterPro" id="IPR036005">
    <property type="entry name" value="Creatinase/aminopeptidase-like"/>
</dbReference>
<dbReference type="GeneID" id="108072770"/>
<dbReference type="PANTHER" id="PTHR43226">
    <property type="entry name" value="XAA-PRO AMINOPEPTIDASE 3"/>
    <property type="match status" value="1"/>
</dbReference>
<protein>
    <submittedName>
        <fullName evidence="8">Xaa-Pro aminopeptidase 3</fullName>
    </submittedName>
</protein>
<dbReference type="OrthoDB" id="4215474at2759"/>
<evidence type="ECO:0000313" key="8">
    <source>
        <dbReference type="RefSeq" id="XP_017019539.1"/>
    </source>
</evidence>
<dbReference type="PANTHER" id="PTHR43226:SF4">
    <property type="entry name" value="XAA-PRO AMINOPEPTIDASE 3"/>
    <property type="match status" value="1"/>
</dbReference>
<dbReference type="Gene3D" id="3.40.350.10">
    <property type="entry name" value="Creatinase/prolidase N-terminal domain"/>
    <property type="match status" value="1"/>
</dbReference>
<evidence type="ECO:0000256" key="1">
    <source>
        <dbReference type="ARBA" id="ARBA00001936"/>
    </source>
</evidence>
<dbReference type="InterPro" id="IPR052433">
    <property type="entry name" value="X-Pro_dipept-like"/>
</dbReference>
<name>A0A6P4I6R0_DROKI</name>
<dbReference type="Gene3D" id="3.90.230.10">
    <property type="entry name" value="Creatinase/methionine aminopeptidase superfamily"/>
    <property type="match status" value="1"/>
</dbReference>
<dbReference type="GO" id="GO:0070006">
    <property type="term" value="F:metalloaminopeptidase activity"/>
    <property type="evidence" value="ECO:0007669"/>
    <property type="project" value="InterPro"/>
</dbReference>
<keyword evidence="8" id="KW-0031">Aminopeptidase</keyword>
<keyword evidence="8" id="KW-0645">Protease</keyword>
<dbReference type="Proteomes" id="UP001652661">
    <property type="component" value="Chromosome 3L"/>
</dbReference>
<evidence type="ECO:0000256" key="5">
    <source>
        <dbReference type="ARBA" id="ARBA00023211"/>
    </source>
</evidence>
<evidence type="ECO:0000256" key="2">
    <source>
        <dbReference type="ARBA" id="ARBA00008766"/>
    </source>
</evidence>